<evidence type="ECO:0000313" key="2">
    <source>
        <dbReference type="Proteomes" id="UP000199205"/>
    </source>
</evidence>
<proteinExistence type="predicted"/>
<evidence type="ECO:0000313" key="1">
    <source>
        <dbReference type="EMBL" id="SCB30329.1"/>
    </source>
</evidence>
<name>A0A1C3VRK0_9HYPH</name>
<accession>A0A1C3VRK0</accession>
<gene>
    <name evidence="1" type="ORF">GA0061101_10693</name>
</gene>
<sequence>MANTFAPFGFAQSSGLGSAPTYEMKTRLIALTASAIYLNDPVTSQSDGTIAQSAPGTTQIAGIFAGCSYISAATGQRTWAKNWPGSGSALANTTVSGLIIDDPNAQFIVQSGNAGTAVTEADVGANINFAIGTGNTLTGLSGAYANQATIAVTATLPFRIRGLVTNPPGANGTDSASNGNWIVVGFNNVDTKSLTGIV</sequence>
<reference evidence="2" key="1">
    <citation type="submission" date="2016-08" db="EMBL/GenBank/DDBJ databases">
        <authorList>
            <person name="Varghese N."/>
            <person name="Submissions Spin"/>
        </authorList>
    </citation>
    <scope>NUCLEOTIDE SEQUENCE [LARGE SCALE GENOMIC DNA]</scope>
    <source>
        <strain evidence="2">P1-7</strain>
    </source>
</reference>
<organism evidence="1 2">
    <name type="scientific">Rhizobium lusitanum</name>
    <dbReference type="NCBI Taxonomy" id="293958"/>
    <lineage>
        <taxon>Bacteria</taxon>
        <taxon>Pseudomonadati</taxon>
        <taxon>Pseudomonadota</taxon>
        <taxon>Alphaproteobacteria</taxon>
        <taxon>Hyphomicrobiales</taxon>
        <taxon>Rhizobiaceae</taxon>
        <taxon>Rhizobium/Agrobacterium group</taxon>
        <taxon>Rhizobium</taxon>
    </lineage>
</organism>
<dbReference type="Proteomes" id="UP000199205">
    <property type="component" value="Unassembled WGS sequence"/>
</dbReference>
<dbReference type="EMBL" id="FMAF01000006">
    <property type="protein sequence ID" value="SCB30329.1"/>
    <property type="molecule type" value="Genomic_DNA"/>
</dbReference>
<protein>
    <submittedName>
        <fullName evidence="1">Uncharacterized protein</fullName>
    </submittedName>
</protein>
<dbReference type="AlphaFoldDB" id="A0A1C3VRK0"/>